<protein>
    <submittedName>
        <fullName evidence="2">Uncharacterized protein</fullName>
    </submittedName>
</protein>
<dbReference type="Proteomes" id="UP000237347">
    <property type="component" value="Unassembled WGS sequence"/>
</dbReference>
<keyword evidence="3" id="KW-1185">Reference proteome</keyword>
<gene>
    <name evidence="2" type="ORF">CFP56_038584</name>
</gene>
<dbReference type="EMBL" id="PKMF04000074">
    <property type="protein sequence ID" value="KAK7852553.1"/>
    <property type="molecule type" value="Genomic_DNA"/>
</dbReference>
<feature type="region of interest" description="Disordered" evidence="1">
    <location>
        <begin position="455"/>
        <end position="486"/>
    </location>
</feature>
<reference evidence="2 3" key="1">
    <citation type="journal article" date="2018" name="Sci. Data">
        <title>The draft genome sequence of cork oak.</title>
        <authorList>
            <person name="Ramos A.M."/>
            <person name="Usie A."/>
            <person name="Barbosa P."/>
            <person name="Barros P.M."/>
            <person name="Capote T."/>
            <person name="Chaves I."/>
            <person name="Simoes F."/>
            <person name="Abreu I."/>
            <person name="Carrasquinho I."/>
            <person name="Faro C."/>
            <person name="Guimaraes J.B."/>
            <person name="Mendonca D."/>
            <person name="Nobrega F."/>
            <person name="Rodrigues L."/>
            <person name="Saibo N.J.M."/>
            <person name="Varela M.C."/>
            <person name="Egas C."/>
            <person name="Matos J."/>
            <person name="Miguel C.M."/>
            <person name="Oliveira M.M."/>
            <person name="Ricardo C.P."/>
            <person name="Goncalves S."/>
        </authorList>
    </citation>
    <scope>NUCLEOTIDE SEQUENCE [LARGE SCALE GENOMIC DNA]</scope>
    <source>
        <strain evidence="3">cv. HL8</strain>
    </source>
</reference>
<name>A0AAW0LPZ5_QUESU</name>
<dbReference type="AlphaFoldDB" id="A0AAW0LPZ5"/>
<feature type="compositionally biased region" description="Low complexity" evidence="1">
    <location>
        <begin position="460"/>
        <end position="470"/>
    </location>
</feature>
<evidence type="ECO:0000313" key="2">
    <source>
        <dbReference type="EMBL" id="KAK7852553.1"/>
    </source>
</evidence>
<comment type="caution">
    <text evidence="2">The sequence shown here is derived from an EMBL/GenBank/DDBJ whole genome shotgun (WGS) entry which is preliminary data.</text>
</comment>
<sequence>MESMVEKTETKIMESMVEKTEVKKEEIPGRSLVDLVFSWSLKDVLNEDLHKHQAKSLVENSRAEQGRDPKSVLVSARLLGVRKIPETFSSTTEYLTSFCDPLVEETHADLLSSMSTVSQAPTREIFSVTQSVKCKPPKDLLYHVTLESVKKIENHGVRYEPEVRDIIAITDVRPKCIDDLERQNRSYVVAFVLSVRYENSLTILSSKPILFEHDKNKKRQTLYAEKIEDKKSKKNVRNVTVKVSNENKYKKNEGQVVDKCDSHLSFEEFVQRRFNCTLQRLKYCNANLCTHLPTSFISLEVVKKMKLALDLLTSLEKLLSNVTVADKELEQVSEENDQRFGHLMKYSFVRGDCLRILRTIPKKFPVSFSNDFLNSMSRVKNAETCKQVLTLLENLANGWRQSRRKKNIFFYRGTSSQLLEQCLLVPMRWSVDSCSCSEVDPLVSLSKPLASLSLRDDSESSSTTDTNNSTMGRGVVKKWQRKLPNE</sequence>
<organism evidence="2 3">
    <name type="scientific">Quercus suber</name>
    <name type="common">Cork oak</name>
    <dbReference type="NCBI Taxonomy" id="58331"/>
    <lineage>
        <taxon>Eukaryota</taxon>
        <taxon>Viridiplantae</taxon>
        <taxon>Streptophyta</taxon>
        <taxon>Embryophyta</taxon>
        <taxon>Tracheophyta</taxon>
        <taxon>Spermatophyta</taxon>
        <taxon>Magnoliopsida</taxon>
        <taxon>eudicotyledons</taxon>
        <taxon>Gunneridae</taxon>
        <taxon>Pentapetalae</taxon>
        <taxon>rosids</taxon>
        <taxon>fabids</taxon>
        <taxon>Fagales</taxon>
        <taxon>Fagaceae</taxon>
        <taxon>Quercus</taxon>
    </lineage>
</organism>
<evidence type="ECO:0000256" key="1">
    <source>
        <dbReference type="SAM" id="MobiDB-lite"/>
    </source>
</evidence>
<evidence type="ECO:0000313" key="3">
    <source>
        <dbReference type="Proteomes" id="UP000237347"/>
    </source>
</evidence>
<feature type="compositionally biased region" description="Basic residues" evidence="1">
    <location>
        <begin position="475"/>
        <end position="486"/>
    </location>
</feature>
<accession>A0AAW0LPZ5</accession>
<proteinExistence type="predicted"/>